<dbReference type="EMBL" id="LNCU01000034">
    <property type="protein sequence ID" value="KWV58939.1"/>
    <property type="molecule type" value="Genomic_DNA"/>
</dbReference>
<organism evidence="1 2">
    <name type="scientific">Bradyrhizobium macuxiense</name>
    <dbReference type="NCBI Taxonomy" id="1755647"/>
    <lineage>
        <taxon>Bacteria</taxon>
        <taxon>Pseudomonadati</taxon>
        <taxon>Pseudomonadota</taxon>
        <taxon>Alphaproteobacteria</taxon>
        <taxon>Hyphomicrobiales</taxon>
        <taxon>Nitrobacteraceae</taxon>
        <taxon>Bradyrhizobium</taxon>
    </lineage>
</organism>
<keyword evidence="2" id="KW-1185">Reference proteome</keyword>
<proteinExistence type="predicted"/>
<gene>
    <name evidence="1" type="ORF">AS156_32600</name>
</gene>
<evidence type="ECO:0000313" key="1">
    <source>
        <dbReference type="EMBL" id="KWV58939.1"/>
    </source>
</evidence>
<sequence length="59" mass="6889">MQRTQGTLHPVIVRQGVMQPGWVVITLQLGAQARSCQKIAKHFRIMFQSVFERSRYRFA</sequence>
<protein>
    <submittedName>
        <fullName evidence="1">Uncharacterized protein</fullName>
    </submittedName>
</protein>
<reference evidence="1 2" key="1">
    <citation type="submission" date="2015-11" db="EMBL/GenBank/DDBJ databases">
        <title>Draft Genome Sequence of the Strain BR 10303 (Bradyrhizobium sp.) isolated from nodules of Centrolobium paraense.</title>
        <authorList>
            <person name="Zelli J.E."/>
            <person name="Simoes-Araujo J.L."/>
            <person name="Barauna A.C."/>
            <person name="Silva K."/>
        </authorList>
    </citation>
    <scope>NUCLEOTIDE SEQUENCE [LARGE SCALE GENOMIC DNA]</scope>
    <source>
        <strain evidence="1 2">BR 10303</strain>
    </source>
</reference>
<accession>A0A120FQQ4</accession>
<name>A0A120FQQ4_9BRAD</name>
<comment type="caution">
    <text evidence="1">The sequence shown here is derived from an EMBL/GenBank/DDBJ whole genome shotgun (WGS) entry which is preliminary data.</text>
</comment>
<dbReference type="AlphaFoldDB" id="A0A120FQQ4"/>
<evidence type="ECO:0000313" key="2">
    <source>
        <dbReference type="Proteomes" id="UP000057737"/>
    </source>
</evidence>
<dbReference type="Proteomes" id="UP000057737">
    <property type="component" value="Unassembled WGS sequence"/>
</dbReference>